<evidence type="ECO:0000313" key="9">
    <source>
        <dbReference type="EMBL" id="ALG73629.1"/>
    </source>
</evidence>
<evidence type="ECO:0000256" key="5">
    <source>
        <dbReference type="ARBA" id="ARBA00022967"/>
    </source>
</evidence>
<dbReference type="InterPro" id="IPR003439">
    <property type="entry name" value="ABC_transporter-like_ATP-bd"/>
</dbReference>
<dbReference type="RefSeq" id="WP_045584307.1">
    <property type="nucleotide sequence ID" value="NZ_CP012403.1"/>
</dbReference>
<reference evidence="10" key="1">
    <citation type="submission" date="2015-12" db="EMBL/GenBank/DDBJ databases">
        <title>Complete Genome Sequence of Azospirillum thiophilum BV-S.</title>
        <authorList>
            <person name="Fomenkov A."/>
            <person name="Vincze T."/>
            <person name="Grabovich M."/>
            <person name="Dubinina G."/>
            <person name="Orlova M."/>
            <person name="Belousova E."/>
            <person name="Roberts R.J."/>
        </authorList>
    </citation>
    <scope>NUCLEOTIDE SEQUENCE [LARGE SCALE GENOMIC DNA]</scope>
    <source>
        <strain evidence="10">BV-S</strain>
    </source>
</reference>
<evidence type="ECO:0000256" key="6">
    <source>
        <dbReference type="ARBA" id="ARBA00023136"/>
    </source>
</evidence>
<dbReference type="InterPro" id="IPR017871">
    <property type="entry name" value="ABC_transporter-like_CS"/>
</dbReference>
<keyword evidence="2 7" id="KW-1003">Cell membrane</keyword>
<evidence type="ECO:0000256" key="2">
    <source>
        <dbReference type="ARBA" id="ARBA00022475"/>
    </source>
</evidence>
<dbReference type="Gene3D" id="3.40.50.300">
    <property type="entry name" value="P-loop containing nucleotide triphosphate hydrolases"/>
    <property type="match status" value="1"/>
</dbReference>
<feature type="domain" description="ABC transporter" evidence="8">
    <location>
        <begin position="14"/>
        <end position="244"/>
    </location>
</feature>
<evidence type="ECO:0000256" key="4">
    <source>
        <dbReference type="ARBA" id="ARBA00022840"/>
    </source>
</evidence>
<name>A0AAC9EY49_9PROT</name>
<keyword evidence="10" id="KW-1185">Reference proteome</keyword>
<dbReference type="SUPFAM" id="SSF52540">
    <property type="entry name" value="P-loop containing nucleoside triphosphate hydrolases"/>
    <property type="match status" value="1"/>
</dbReference>
<dbReference type="SMART" id="SM00382">
    <property type="entry name" value="AAA"/>
    <property type="match status" value="1"/>
</dbReference>
<dbReference type="GO" id="GO:0043190">
    <property type="term" value="C:ATP-binding cassette (ABC) transporter complex"/>
    <property type="evidence" value="ECO:0007669"/>
    <property type="project" value="InterPro"/>
</dbReference>
<dbReference type="Gene3D" id="2.40.50.100">
    <property type="match status" value="1"/>
</dbReference>
<dbReference type="PANTHER" id="PTHR42781">
    <property type="entry name" value="SPERMIDINE/PUTRESCINE IMPORT ATP-BINDING PROTEIN POTA"/>
    <property type="match status" value="1"/>
</dbReference>
<keyword evidence="4 7" id="KW-0067">ATP-binding</keyword>
<gene>
    <name evidence="7" type="primary">potA</name>
    <name evidence="9" type="ORF">AL072_21905</name>
</gene>
<dbReference type="Proteomes" id="UP000069935">
    <property type="component" value="Chromosome 3"/>
</dbReference>
<dbReference type="InterPro" id="IPR027417">
    <property type="entry name" value="P-loop_NTPase"/>
</dbReference>
<dbReference type="NCBIfam" id="TIGR01187">
    <property type="entry name" value="potA"/>
    <property type="match status" value="1"/>
</dbReference>
<dbReference type="GO" id="GO:0015697">
    <property type="term" value="P:quaternary ammonium group transport"/>
    <property type="evidence" value="ECO:0007669"/>
    <property type="project" value="UniProtKB-ARBA"/>
</dbReference>
<keyword evidence="3 7" id="KW-0547">Nucleotide-binding</keyword>
<keyword evidence="5 7" id="KW-1278">Translocase</keyword>
<dbReference type="PROSITE" id="PS50893">
    <property type="entry name" value="ABC_TRANSPORTER_2"/>
    <property type="match status" value="1"/>
</dbReference>
<evidence type="ECO:0000313" key="10">
    <source>
        <dbReference type="Proteomes" id="UP000069935"/>
    </source>
</evidence>
<dbReference type="InterPro" id="IPR005893">
    <property type="entry name" value="PotA-like"/>
</dbReference>
<dbReference type="SUPFAM" id="SSF50331">
    <property type="entry name" value="MOP-like"/>
    <property type="match status" value="1"/>
</dbReference>
<comment type="catalytic activity">
    <reaction evidence="7">
        <text>ATP + H2O + polyamine-[polyamine-binding protein]Side 1 = ADP + phosphate + polyamineSide 2 + [polyamine-binding protein]Side 1.</text>
        <dbReference type="EC" id="7.6.2.11"/>
    </reaction>
</comment>
<dbReference type="PROSITE" id="PS00211">
    <property type="entry name" value="ABC_TRANSPORTER_1"/>
    <property type="match status" value="1"/>
</dbReference>
<evidence type="ECO:0000259" key="8">
    <source>
        <dbReference type="PROSITE" id="PS50893"/>
    </source>
</evidence>
<dbReference type="KEGG" id="ati:AL072_21905"/>
<dbReference type="EMBL" id="CP012403">
    <property type="protein sequence ID" value="ALG73629.1"/>
    <property type="molecule type" value="Genomic_DNA"/>
</dbReference>
<reference evidence="9 10" key="2">
    <citation type="journal article" date="2016" name="Genome Announc.">
        <title>Complete Genome Sequence of a Strain of Azospirillum thiophilum Isolated from a Sulfide Spring.</title>
        <authorList>
            <person name="Fomenkov A."/>
            <person name="Vincze T."/>
            <person name="Grabovich M."/>
            <person name="Anton B.P."/>
            <person name="Dubinina G."/>
            <person name="Orlova M."/>
            <person name="Belousova E."/>
            <person name="Roberts R.J."/>
        </authorList>
    </citation>
    <scope>NUCLEOTIDE SEQUENCE [LARGE SCALE GENOMIC DNA]</scope>
    <source>
        <strain evidence="9 10">BV-S</strain>
    </source>
</reference>
<organism evidence="9 10">
    <name type="scientific">Azospirillum thiophilum</name>
    <dbReference type="NCBI Taxonomy" id="528244"/>
    <lineage>
        <taxon>Bacteria</taxon>
        <taxon>Pseudomonadati</taxon>
        <taxon>Pseudomonadota</taxon>
        <taxon>Alphaproteobacteria</taxon>
        <taxon>Rhodospirillales</taxon>
        <taxon>Azospirillaceae</taxon>
        <taxon>Azospirillum</taxon>
    </lineage>
</organism>
<comment type="similarity">
    <text evidence="7">Belongs to the ABC transporter superfamily. Spermidine/putrescine importer (TC 3.A.1.11.1) family.</text>
</comment>
<sequence length="366" mass="39818">MSLSQGTAPPACKLLVDGLTKSYGSVVALQPTRLEVPAGEFLTLLGPSGSGKTTLLQMICGLVEPSGGRILIDGRDETRTPVHKRDIGLVFQHYALFPHLTVAENIGFPLRMRGVAASDLDRRVRDALDMVHLGHLGDRFPKELSGGQQQRVALARCFVYQPSVILMDEPLGALDKKLREHMQYEIKRLHRETGATIIYVTHDQEEALAMSDRICLMNHARIEQIGTPHDIYARPKTAFAADFIGVSNIFRGRVQRDEGGAPILVTGGGRFRLSAASDPAANAVMTGNAEVSLIVRPEQLDLEGEGDNEVSGEVVDTVYAGSETRVLVTLGDRSTITVRLRRGMSPPPLGDRVAVRWRSEAGVLVS</sequence>
<proteinExistence type="inferred from homology"/>
<accession>A0AAC9EY49</accession>
<dbReference type="GO" id="GO:0015417">
    <property type="term" value="F:ABC-type polyamine transporter activity"/>
    <property type="evidence" value="ECO:0007669"/>
    <property type="project" value="UniProtKB-EC"/>
</dbReference>
<keyword evidence="6 7" id="KW-0472">Membrane</keyword>
<dbReference type="InterPro" id="IPR050093">
    <property type="entry name" value="ABC_SmlMolc_Importer"/>
</dbReference>
<dbReference type="GO" id="GO:0005524">
    <property type="term" value="F:ATP binding"/>
    <property type="evidence" value="ECO:0007669"/>
    <property type="project" value="UniProtKB-KW"/>
</dbReference>
<comment type="subunit">
    <text evidence="7">The complex is composed of two ATP-binding proteins (PotA), two transmembrane proteins (PotB and PotC) and a solute-binding protein (PotD).</text>
</comment>
<dbReference type="AlphaFoldDB" id="A0AAC9EY49"/>
<dbReference type="InterPro" id="IPR008995">
    <property type="entry name" value="Mo/tungstate-bd_C_term_dom"/>
</dbReference>
<comment type="function">
    <text evidence="7">Part of the ABC transporter complex PotABCD involved in spermidine/putrescine import. Responsible for energy coupling to the transport system.</text>
</comment>
<keyword evidence="1 7" id="KW-0813">Transport</keyword>
<dbReference type="InterPro" id="IPR013611">
    <property type="entry name" value="Transp-assoc_OB_typ2"/>
</dbReference>
<dbReference type="InterPro" id="IPR003593">
    <property type="entry name" value="AAA+_ATPase"/>
</dbReference>
<dbReference type="Pfam" id="PF00005">
    <property type="entry name" value="ABC_tran"/>
    <property type="match status" value="1"/>
</dbReference>
<dbReference type="Pfam" id="PF08402">
    <property type="entry name" value="TOBE_2"/>
    <property type="match status" value="1"/>
</dbReference>
<evidence type="ECO:0000256" key="1">
    <source>
        <dbReference type="ARBA" id="ARBA00022448"/>
    </source>
</evidence>
<dbReference type="EC" id="7.6.2.11" evidence="7"/>
<evidence type="ECO:0000256" key="3">
    <source>
        <dbReference type="ARBA" id="ARBA00022741"/>
    </source>
</evidence>
<dbReference type="FunFam" id="3.40.50.300:FF:000425">
    <property type="entry name" value="Probable ABC transporter, ATP-binding subunit"/>
    <property type="match status" value="1"/>
</dbReference>
<evidence type="ECO:0000256" key="7">
    <source>
        <dbReference type="RuleBase" id="RU364083"/>
    </source>
</evidence>
<dbReference type="GO" id="GO:0016887">
    <property type="term" value="F:ATP hydrolysis activity"/>
    <property type="evidence" value="ECO:0007669"/>
    <property type="project" value="InterPro"/>
</dbReference>
<protein>
    <recommendedName>
        <fullName evidence="7">Spermidine/putrescine import ATP-binding protein PotA</fullName>
        <ecNumber evidence="7">7.6.2.11</ecNumber>
    </recommendedName>
</protein>
<dbReference type="PANTHER" id="PTHR42781:SF4">
    <property type="entry name" value="SPERMIDINE_PUTRESCINE IMPORT ATP-BINDING PROTEIN POTA"/>
    <property type="match status" value="1"/>
</dbReference>